<keyword evidence="1" id="KW-0732">Signal</keyword>
<dbReference type="Pfam" id="PF13585">
    <property type="entry name" value="CHU_C"/>
    <property type="match status" value="1"/>
</dbReference>
<organism evidence="2 3">
    <name type="scientific">Flagellimonas eckloniae</name>
    <dbReference type="NCBI Taxonomy" id="346185"/>
    <lineage>
        <taxon>Bacteria</taxon>
        <taxon>Pseudomonadati</taxon>
        <taxon>Bacteroidota</taxon>
        <taxon>Flavobacteriia</taxon>
        <taxon>Flavobacteriales</taxon>
        <taxon>Flavobacteriaceae</taxon>
        <taxon>Flagellimonas</taxon>
    </lineage>
</organism>
<dbReference type="OrthoDB" id="9765926at2"/>
<dbReference type="NCBIfam" id="TIGR04131">
    <property type="entry name" value="Bac_Flav_CTERM"/>
    <property type="match status" value="1"/>
</dbReference>
<evidence type="ECO:0000256" key="1">
    <source>
        <dbReference type="SAM" id="SignalP"/>
    </source>
</evidence>
<protein>
    <recommendedName>
        <fullName evidence="4">Ig-like domain-containing protein</fullName>
    </recommendedName>
</protein>
<sequence length="600" mass="65362">MVRLMMKVLVAILFCQIVSSQVTQECASAIPLCNNTPVNGGANGFGTDDFNGATSSGCLEQSLSGSIESNSAWYRFRTMASGQLGFNIGHDSTEDWDFALYRANDCNSLGDPIRCNFFDNSDMTSFIGVGEDPSGNATSVHFEDWVDVNAGEDYYLLINNFSNVNSGFSIQFTGAIFTTNPTDALDCSIVSNLLGSPIAACQGDTVTLDATTAGATNYEWYSDTGSGFSIIIGATNPIFNTMTSGIYRTVVTTPTETIVSDVQVAFNEIPFTDTVADETMCHTQNMIFDLALKDSEALGTQDPDSYRISYHSSQADADAGINPLPKEYTKNPGQEIIYVRTTSLANPDCYDASESFIFNAIETPLLTFDDEIVICEDTTGVEIGETMPNPSFTYAWSTGEVTPSIMVTQEGDYTVTVINSSNGIDCIENRTVSVQSSVLPSISDIEIDGFQTSNSVSILTNAIGEFEYQLDDGAYQSSSVFEDVPAGTHTVRMRDVFGCGEVEEDIVVVGFSAIFSPNGDVLNETWHIDGLSVLNSPVVTIYDRYGKFIKELTEFSAGWDGSFNGKPLPSTDYWFKLSYIDTDGNRTYAKYLQNHFSLRR</sequence>
<dbReference type="Proteomes" id="UP000050827">
    <property type="component" value="Unassembled WGS sequence"/>
</dbReference>
<dbReference type="EMBL" id="LCTZ01000002">
    <property type="protein sequence ID" value="KQC31378.1"/>
    <property type="molecule type" value="Genomic_DNA"/>
</dbReference>
<dbReference type="PATRIC" id="fig|1547436.3.peg.3486"/>
<name>A0A0Q0XQE9_9FLAO</name>
<comment type="caution">
    <text evidence="2">The sequence shown here is derived from an EMBL/GenBank/DDBJ whole genome shotgun (WGS) entry which is preliminary data.</text>
</comment>
<gene>
    <name evidence="2" type="ORF">AAY42_16910</name>
</gene>
<feature type="chain" id="PRO_5006186699" description="Ig-like domain-containing protein" evidence="1">
    <location>
        <begin position="21"/>
        <end position="600"/>
    </location>
</feature>
<keyword evidence="3" id="KW-1185">Reference proteome</keyword>
<evidence type="ECO:0008006" key="4">
    <source>
        <dbReference type="Google" id="ProtNLM"/>
    </source>
</evidence>
<dbReference type="Gene3D" id="2.60.120.380">
    <property type="match status" value="1"/>
</dbReference>
<dbReference type="STRING" id="346185.AAY42_16910"/>
<feature type="signal peptide" evidence="1">
    <location>
        <begin position="1"/>
        <end position="20"/>
    </location>
</feature>
<dbReference type="InterPro" id="IPR026341">
    <property type="entry name" value="T9SS_type_B"/>
</dbReference>
<proteinExistence type="predicted"/>
<evidence type="ECO:0000313" key="2">
    <source>
        <dbReference type="EMBL" id="KQC31378.1"/>
    </source>
</evidence>
<accession>A0A0Q0XQE9</accession>
<reference evidence="2 3" key="1">
    <citation type="submission" date="2015-04" db="EMBL/GenBank/DDBJ databases">
        <title>Complete genome of flavobacterium.</title>
        <authorList>
            <person name="Kwon Y.M."/>
            <person name="Kim S.-J."/>
        </authorList>
    </citation>
    <scope>NUCLEOTIDE SEQUENCE [LARGE SCALE GENOMIC DNA]</scope>
    <source>
        <strain evidence="2 3">DK169</strain>
    </source>
</reference>
<dbReference type="AlphaFoldDB" id="A0A0Q0XQE9"/>
<evidence type="ECO:0000313" key="3">
    <source>
        <dbReference type="Proteomes" id="UP000050827"/>
    </source>
</evidence>